<name>A0A645C518_9ZZZZ</name>
<comment type="caution">
    <text evidence="2">The sequence shown here is derived from an EMBL/GenBank/DDBJ whole genome shotgun (WGS) entry which is preliminary data.</text>
</comment>
<protein>
    <submittedName>
        <fullName evidence="2">Uncharacterized protein</fullName>
    </submittedName>
</protein>
<dbReference type="EMBL" id="VSSQ01023478">
    <property type="protein sequence ID" value="MPM70443.1"/>
    <property type="molecule type" value="Genomic_DNA"/>
</dbReference>
<organism evidence="2">
    <name type="scientific">bioreactor metagenome</name>
    <dbReference type="NCBI Taxonomy" id="1076179"/>
    <lineage>
        <taxon>unclassified sequences</taxon>
        <taxon>metagenomes</taxon>
        <taxon>ecological metagenomes</taxon>
    </lineage>
</organism>
<accession>A0A645C518</accession>
<dbReference type="AlphaFoldDB" id="A0A645C518"/>
<evidence type="ECO:0000256" key="1">
    <source>
        <dbReference type="SAM" id="MobiDB-lite"/>
    </source>
</evidence>
<proteinExistence type="predicted"/>
<gene>
    <name evidence="2" type="ORF">SDC9_117398</name>
</gene>
<sequence length="46" mass="5204">MREQSDRRNARQTQVQSDQGVHLASAAGRRLIAVSVCNYVVNYELI</sequence>
<evidence type="ECO:0000313" key="2">
    <source>
        <dbReference type="EMBL" id="MPM70443.1"/>
    </source>
</evidence>
<reference evidence="2" key="1">
    <citation type="submission" date="2019-08" db="EMBL/GenBank/DDBJ databases">
        <authorList>
            <person name="Kucharzyk K."/>
            <person name="Murdoch R.W."/>
            <person name="Higgins S."/>
            <person name="Loffler F."/>
        </authorList>
    </citation>
    <scope>NUCLEOTIDE SEQUENCE</scope>
</reference>
<feature type="region of interest" description="Disordered" evidence="1">
    <location>
        <begin position="1"/>
        <end position="22"/>
    </location>
</feature>